<reference evidence="4" key="1">
    <citation type="journal article" date="2017" name="Nat. Microbiol.">
        <title>Global analysis of biosynthetic gene clusters reveals vast potential of secondary metabolite production in Penicillium species.</title>
        <authorList>
            <person name="Nielsen J.C."/>
            <person name="Grijseels S."/>
            <person name="Prigent S."/>
            <person name="Ji B."/>
            <person name="Dainat J."/>
            <person name="Nielsen K.F."/>
            <person name="Frisvad J.C."/>
            <person name="Workman M."/>
            <person name="Nielsen J."/>
        </authorList>
    </citation>
    <scope>NUCLEOTIDE SEQUENCE [LARGE SCALE GENOMIC DNA]</scope>
    <source>
        <strain evidence="4">IBT 13039</strain>
    </source>
</reference>
<organism evidence="3 4">
    <name type="scientific">Penicillium nalgiovense</name>
    <dbReference type="NCBI Taxonomy" id="60175"/>
    <lineage>
        <taxon>Eukaryota</taxon>
        <taxon>Fungi</taxon>
        <taxon>Dikarya</taxon>
        <taxon>Ascomycota</taxon>
        <taxon>Pezizomycotina</taxon>
        <taxon>Eurotiomycetes</taxon>
        <taxon>Eurotiomycetidae</taxon>
        <taxon>Eurotiales</taxon>
        <taxon>Aspergillaceae</taxon>
        <taxon>Penicillium</taxon>
    </lineage>
</organism>
<dbReference type="Gene3D" id="3.40.50.1820">
    <property type="entry name" value="alpha/beta hydrolase"/>
    <property type="match status" value="1"/>
</dbReference>
<dbReference type="EMBL" id="MOOB01000076">
    <property type="protein sequence ID" value="OQE74621.1"/>
    <property type="molecule type" value="Genomic_DNA"/>
</dbReference>
<keyword evidence="4" id="KW-1185">Reference proteome</keyword>
<dbReference type="PANTHER" id="PTHR48081">
    <property type="entry name" value="AB HYDROLASE SUPERFAMILY PROTEIN C4A8.06C"/>
    <property type="match status" value="1"/>
</dbReference>
<evidence type="ECO:0000313" key="3">
    <source>
        <dbReference type="EMBL" id="OQE74621.1"/>
    </source>
</evidence>
<protein>
    <recommendedName>
        <fullName evidence="2">Alpha/beta hydrolase fold-3 domain-containing protein</fullName>
    </recommendedName>
</protein>
<dbReference type="STRING" id="60175.A0A1V6XHP1"/>
<proteinExistence type="predicted"/>
<sequence length="373" mass="41530">MSLKGDLPIQQLHSNPKVCHKMSDFLKYGIPSDEWLYVEATLPAAKDQSLSELKRTANQGREVVARKAMAEFSKQVLMQDQTICARDGYKLEARSYRPISASPTEMLPIYMHFHGGGFLFGTLSSEDAICSRLAVNVRVVVINVSYRHTPEYTYPTAWNDAEDAFLWVYENITPLRGDPDKIVVGGVSAGAWLAASLTQAASGSRLPISPTLPICGQVLMIPALVYTKCYESQLRRIKDPNVSSYSQNEDAPILNMRRKQLFNGLLQVENPDPIDKRLNPGLLSVEDAKKLPPTTLGIAGYDPLRDEGLLYGKLLAENGVPTSINVFKGVPHGFRRFGERLSVCKQWDQTMEDGIRWASTKPSATGEFIIREH</sequence>
<dbReference type="AlphaFoldDB" id="A0A1V6XHP1"/>
<dbReference type="PANTHER" id="PTHR48081:SF8">
    <property type="entry name" value="ALPHA_BETA HYDROLASE FOLD-3 DOMAIN-CONTAINING PROTEIN-RELATED"/>
    <property type="match status" value="1"/>
</dbReference>
<dbReference type="InterPro" id="IPR029058">
    <property type="entry name" value="AB_hydrolase_fold"/>
</dbReference>
<gene>
    <name evidence="3" type="ORF">PENNAL_c0076G11557</name>
</gene>
<evidence type="ECO:0000259" key="2">
    <source>
        <dbReference type="Pfam" id="PF07859"/>
    </source>
</evidence>
<evidence type="ECO:0000313" key="4">
    <source>
        <dbReference type="Proteomes" id="UP000191691"/>
    </source>
</evidence>
<keyword evidence="1" id="KW-0378">Hydrolase</keyword>
<dbReference type="GO" id="GO:0072330">
    <property type="term" value="P:monocarboxylic acid biosynthetic process"/>
    <property type="evidence" value="ECO:0007669"/>
    <property type="project" value="UniProtKB-ARBA"/>
</dbReference>
<feature type="domain" description="Alpha/beta hydrolase fold-3" evidence="2">
    <location>
        <begin position="111"/>
        <end position="334"/>
    </location>
</feature>
<dbReference type="GO" id="GO:0016787">
    <property type="term" value="F:hydrolase activity"/>
    <property type="evidence" value="ECO:0007669"/>
    <property type="project" value="UniProtKB-KW"/>
</dbReference>
<dbReference type="OMA" id="YIFPEFA"/>
<dbReference type="InterPro" id="IPR050300">
    <property type="entry name" value="GDXG_lipolytic_enzyme"/>
</dbReference>
<comment type="caution">
    <text evidence="3">The sequence shown here is derived from an EMBL/GenBank/DDBJ whole genome shotgun (WGS) entry which is preliminary data.</text>
</comment>
<evidence type="ECO:0000256" key="1">
    <source>
        <dbReference type="ARBA" id="ARBA00022801"/>
    </source>
</evidence>
<dbReference type="InterPro" id="IPR013094">
    <property type="entry name" value="AB_hydrolase_3"/>
</dbReference>
<dbReference type="Proteomes" id="UP000191691">
    <property type="component" value="Unassembled WGS sequence"/>
</dbReference>
<accession>A0A1V6XHP1</accession>
<dbReference type="SUPFAM" id="SSF53474">
    <property type="entry name" value="alpha/beta-Hydrolases"/>
    <property type="match status" value="1"/>
</dbReference>
<dbReference type="GO" id="GO:0017000">
    <property type="term" value="P:antibiotic biosynthetic process"/>
    <property type="evidence" value="ECO:0007669"/>
    <property type="project" value="UniProtKB-ARBA"/>
</dbReference>
<name>A0A1V6XHP1_PENNA</name>
<dbReference type="Pfam" id="PF07859">
    <property type="entry name" value="Abhydrolase_3"/>
    <property type="match status" value="1"/>
</dbReference>